<organism evidence="2 3">
    <name type="scientific">Bacteroides ovatus</name>
    <dbReference type="NCBI Taxonomy" id="28116"/>
    <lineage>
        <taxon>Bacteria</taxon>
        <taxon>Pseudomonadati</taxon>
        <taxon>Bacteroidota</taxon>
        <taxon>Bacteroidia</taxon>
        <taxon>Bacteroidales</taxon>
        <taxon>Bacteroidaceae</taxon>
        <taxon>Bacteroides</taxon>
    </lineage>
</organism>
<evidence type="ECO:0000313" key="3">
    <source>
        <dbReference type="Proteomes" id="UP000478493"/>
    </source>
</evidence>
<keyword evidence="1" id="KW-0732">Signal</keyword>
<evidence type="ECO:0008006" key="4">
    <source>
        <dbReference type="Google" id="ProtNLM"/>
    </source>
</evidence>
<gene>
    <name evidence="2" type="ORF">F3B85_09525</name>
</gene>
<protein>
    <recommendedName>
        <fullName evidence="4">DUF4468 domain-containing protein</fullName>
    </recommendedName>
</protein>
<dbReference type="AlphaFoldDB" id="A0A5M5M9L4"/>
<proteinExistence type="predicted"/>
<evidence type="ECO:0000313" key="2">
    <source>
        <dbReference type="EMBL" id="KAA4538466.1"/>
    </source>
</evidence>
<name>A0A5M5M9L4_BACOV</name>
<evidence type="ECO:0000256" key="1">
    <source>
        <dbReference type="SAM" id="SignalP"/>
    </source>
</evidence>
<feature type="chain" id="PRO_5030133551" description="DUF4468 domain-containing protein" evidence="1">
    <location>
        <begin position="19"/>
        <end position="177"/>
    </location>
</feature>
<sequence>MKKLLLLLLVSLSASVYSQDTFLNFKIFNDRIIWQKVYETSFSTQEVIDYFKIFGNISIAEQTESRIIGSSSGNKIDFNKYKGSKIGNTIFDDDLAYKVIIDLKDKKYRVTILDIQFTKGGGIMIDGWGNTGNRSSIIDNKYIKDNKFKNSFSREGSESLDKFFIDKFSVKKLLDIF</sequence>
<dbReference type="Proteomes" id="UP000478493">
    <property type="component" value="Unassembled WGS sequence"/>
</dbReference>
<feature type="signal peptide" evidence="1">
    <location>
        <begin position="1"/>
        <end position="18"/>
    </location>
</feature>
<reference evidence="2 3" key="1">
    <citation type="journal article" date="2019" name="Nat. Med.">
        <title>A library of human gut bacterial isolates paired with longitudinal multiomics data enables mechanistic microbiome research.</title>
        <authorList>
            <person name="Poyet M."/>
            <person name="Groussin M."/>
            <person name="Gibbons S.M."/>
            <person name="Avila-Pacheco J."/>
            <person name="Jiang X."/>
            <person name="Kearney S.M."/>
            <person name="Perrotta A.R."/>
            <person name="Berdy B."/>
            <person name="Zhao S."/>
            <person name="Lieberman T.D."/>
            <person name="Swanson P.K."/>
            <person name="Smith M."/>
            <person name="Roesemann S."/>
            <person name="Alexander J.E."/>
            <person name="Rich S.A."/>
            <person name="Livny J."/>
            <person name="Vlamakis H."/>
            <person name="Clish C."/>
            <person name="Bullock K."/>
            <person name="Deik A."/>
            <person name="Scott J."/>
            <person name="Pierce K.A."/>
            <person name="Xavier R.J."/>
            <person name="Alm E.J."/>
        </authorList>
    </citation>
    <scope>NUCLEOTIDE SEQUENCE [LARGE SCALE GENOMIC DNA]</scope>
    <source>
        <strain evidence="2 3">BIOML-A41</strain>
    </source>
</reference>
<dbReference type="RefSeq" id="WP_130060871.1">
    <property type="nucleotide sequence ID" value="NZ_JAHYNK010000005.1"/>
</dbReference>
<accession>A0A5M5M9L4</accession>
<dbReference type="EMBL" id="VWGP01000005">
    <property type="protein sequence ID" value="KAA4538466.1"/>
    <property type="molecule type" value="Genomic_DNA"/>
</dbReference>
<comment type="caution">
    <text evidence="2">The sequence shown here is derived from an EMBL/GenBank/DDBJ whole genome shotgun (WGS) entry which is preliminary data.</text>
</comment>